<dbReference type="PROSITE" id="PS00175">
    <property type="entry name" value="PG_MUTASE"/>
    <property type="match status" value="1"/>
</dbReference>
<dbReference type="PANTHER" id="PTHR46517">
    <property type="entry name" value="FRUCTOSE-2,6-BISPHOSPHATASE TIGAR"/>
    <property type="match status" value="1"/>
</dbReference>
<gene>
    <name evidence="4" type="ORF">BFG57_11085</name>
</gene>
<evidence type="ECO:0000256" key="1">
    <source>
        <dbReference type="ARBA" id="ARBA00022801"/>
    </source>
</evidence>
<feature type="binding site" evidence="3">
    <location>
        <begin position="8"/>
        <end position="15"/>
    </location>
    <ligand>
        <name>substrate</name>
    </ligand>
</feature>
<dbReference type="SMART" id="SM00855">
    <property type="entry name" value="PGAM"/>
    <property type="match status" value="1"/>
</dbReference>
<dbReference type="GO" id="GO:0005829">
    <property type="term" value="C:cytosol"/>
    <property type="evidence" value="ECO:0007669"/>
    <property type="project" value="TreeGrafter"/>
</dbReference>
<proteinExistence type="predicted"/>
<dbReference type="GO" id="GO:0043456">
    <property type="term" value="P:regulation of pentose-phosphate shunt"/>
    <property type="evidence" value="ECO:0007669"/>
    <property type="project" value="TreeGrafter"/>
</dbReference>
<accession>A0A1E5LII0</accession>
<dbReference type="InterPro" id="IPR001345">
    <property type="entry name" value="PG/BPGM_mutase_AS"/>
</dbReference>
<dbReference type="STRING" id="1305675.BFG57_11085"/>
<evidence type="ECO:0000256" key="3">
    <source>
        <dbReference type="PIRSR" id="PIRSR613078-2"/>
    </source>
</evidence>
<dbReference type="Pfam" id="PF00300">
    <property type="entry name" value="His_Phos_1"/>
    <property type="match status" value="1"/>
</dbReference>
<comment type="caution">
    <text evidence="4">The sequence shown here is derived from an EMBL/GenBank/DDBJ whole genome shotgun (WGS) entry which is preliminary data.</text>
</comment>
<protein>
    <submittedName>
        <fullName evidence="4">Phosphatase</fullName>
    </submittedName>
</protein>
<feature type="active site" description="Tele-phosphohistidine intermediate" evidence="2">
    <location>
        <position position="9"/>
    </location>
</feature>
<evidence type="ECO:0000313" key="4">
    <source>
        <dbReference type="EMBL" id="OEH93856.1"/>
    </source>
</evidence>
<dbReference type="InterPro" id="IPR051695">
    <property type="entry name" value="Phosphoglycerate_Mutase"/>
</dbReference>
<dbReference type="PANTHER" id="PTHR46517:SF1">
    <property type="entry name" value="FRUCTOSE-2,6-BISPHOSPHATASE TIGAR"/>
    <property type="match status" value="1"/>
</dbReference>
<feature type="binding site" evidence="3">
    <location>
        <position position="58"/>
    </location>
    <ligand>
        <name>substrate</name>
    </ligand>
</feature>
<sequence>MITLYITRHGETEWNSEGRLQGSLNSNLTANGIKNAQSLGERLQELEFVAVYASPSGRTKQTAQVILEDREIPIIYDNNLKEINMGEWEGETLIDVEGLYPEQFHAFWNLPHEYTPVGGETFEDAWNRALQILGRIKEEQKNGNVLIVTHGVLIKCLISIFKNALIEDLWSPPFIHDTSLTVVNMTEADYEILLEGDISHKGTAGEKS</sequence>
<keyword evidence="5" id="KW-1185">Reference proteome</keyword>
<evidence type="ECO:0000256" key="2">
    <source>
        <dbReference type="PIRSR" id="PIRSR613078-1"/>
    </source>
</evidence>
<dbReference type="Gene3D" id="3.40.50.1240">
    <property type="entry name" value="Phosphoglycerate mutase-like"/>
    <property type="match status" value="1"/>
</dbReference>
<keyword evidence="1" id="KW-0378">Hydrolase</keyword>
<name>A0A1E5LII0_9BACI</name>
<dbReference type="AlphaFoldDB" id="A0A1E5LII0"/>
<dbReference type="InterPro" id="IPR013078">
    <property type="entry name" value="His_Pase_superF_clade-1"/>
</dbReference>
<dbReference type="EMBL" id="MJEH01000008">
    <property type="protein sequence ID" value="OEH93856.1"/>
    <property type="molecule type" value="Genomic_DNA"/>
</dbReference>
<dbReference type="GO" id="GO:0004331">
    <property type="term" value="F:fructose-2,6-bisphosphate 2-phosphatase activity"/>
    <property type="evidence" value="ECO:0007669"/>
    <property type="project" value="TreeGrafter"/>
</dbReference>
<dbReference type="Proteomes" id="UP000095209">
    <property type="component" value="Unassembled WGS sequence"/>
</dbReference>
<dbReference type="InterPro" id="IPR029033">
    <property type="entry name" value="His_PPase_superfam"/>
</dbReference>
<dbReference type="RefSeq" id="WP_069716147.1">
    <property type="nucleotide sequence ID" value="NZ_MJEH01000008.1"/>
</dbReference>
<dbReference type="CDD" id="cd07067">
    <property type="entry name" value="HP_PGM_like"/>
    <property type="match status" value="1"/>
</dbReference>
<organism evidence="4 5">
    <name type="scientific">Bacillus solimangrovi</name>
    <dbReference type="NCBI Taxonomy" id="1305675"/>
    <lineage>
        <taxon>Bacteria</taxon>
        <taxon>Bacillati</taxon>
        <taxon>Bacillota</taxon>
        <taxon>Bacilli</taxon>
        <taxon>Bacillales</taxon>
        <taxon>Bacillaceae</taxon>
        <taxon>Bacillus</taxon>
    </lineage>
</organism>
<dbReference type="OrthoDB" id="9782128at2"/>
<evidence type="ECO:0000313" key="5">
    <source>
        <dbReference type="Proteomes" id="UP000095209"/>
    </source>
</evidence>
<dbReference type="SUPFAM" id="SSF53254">
    <property type="entry name" value="Phosphoglycerate mutase-like"/>
    <property type="match status" value="1"/>
</dbReference>
<dbReference type="GO" id="GO:0045820">
    <property type="term" value="P:negative regulation of glycolytic process"/>
    <property type="evidence" value="ECO:0007669"/>
    <property type="project" value="TreeGrafter"/>
</dbReference>
<reference evidence="4 5" key="1">
    <citation type="submission" date="2016-08" db="EMBL/GenBank/DDBJ databases">
        <title>Genome of Bacillus solimangrovi GH2-4.</title>
        <authorList>
            <person name="Lim S."/>
            <person name="Kim B.-C."/>
        </authorList>
    </citation>
    <scope>NUCLEOTIDE SEQUENCE [LARGE SCALE GENOMIC DNA]</scope>
    <source>
        <strain evidence="4 5">GH2-4</strain>
    </source>
</reference>
<feature type="active site" description="Proton donor/acceptor" evidence="2">
    <location>
        <position position="82"/>
    </location>
</feature>